<evidence type="ECO:0000313" key="3">
    <source>
        <dbReference type="EMBL" id="CAD7276157.1"/>
    </source>
</evidence>
<dbReference type="Proteomes" id="UP000678499">
    <property type="component" value="Unassembled WGS sequence"/>
</dbReference>
<feature type="chain" id="PRO_5036210159" description="TGF-beta propeptide domain-containing protein" evidence="1">
    <location>
        <begin position="28"/>
        <end position="135"/>
    </location>
</feature>
<organism evidence="3">
    <name type="scientific">Notodromas monacha</name>
    <dbReference type="NCBI Taxonomy" id="399045"/>
    <lineage>
        <taxon>Eukaryota</taxon>
        <taxon>Metazoa</taxon>
        <taxon>Ecdysozoa</taxon>
        <taxon>Arthropoda</taxon>
        <taxon>Crustacea</taxon>
        <taxon>Oligostraca</taxon>
        <taxon>Ostracoda</taxon>
        <taxon>Podocopa</taxon>
        <taxon>Podocopida</taxon>
        <taxon>Cypridocopina</taxon>
        <taxon>Cypridoidea</taxon>
        <taxon>Cyprididae</taxon>
        <taxon>Notodromas</taxon>
    </lineage>
</organism>
<proteinExistence type="predicted"/>
<feature type="signal peptide" evidence="1">
    <location>
        <begin position="1"/>
        <end position="27"/>
    </location>
</feature>
<dbReference type="EMBL" id="OA882602">
    <property type="protein sequence ID" value="CAD7276157.1"/>
    <property type="molecule type" value="Genomic_DNA"/>
</dbReference>
<keyword evidence="4" id="KW-1185">Reference proteome</keyword>
<accession>A0A7R9BKD1</accession>
<name>A0A7R9BKD1_9CRUS</name>
<evidence type="ECO:0000313" key="4">
    <source>
        <dbReference type="Proteomes" id="UP000678499"/>
    </source>
</evidence>
<dbReference type="AlphaFoldDB" id="A0A7R9BKD1"/>
<evidence type="ECO:0000256" key="1">
    <source>
        <dbReference type="SAM" id="SignalP"/>
    </source>
</evidence>
<protein>
    <recommendedName>
        <fullName evidence="2">TGF-beta propeptide domain-containing protein</fullName>
    </recommendedName>
</protein>
<dbReference type="InterPro" id="IPR001111">
    <property type="entry name" value="TGF-b_propeptide"/>
</dbReference>
<feature type="domain" description="TGF-beta propeptide" evidence="2">
    <location>
        <begin position="46"/>
        <end position="97"/>
    </location>
</feature>
<evidence type="ECO:0000259" key="2">
    <source>
        <dbReference type="Pfam" id="PF00688"/>
    </source>
</evidence>
<keyword evidence="1" id="KW-0732">Signal</keyword>
<sequence length="135" mass="15106">MRMMFCGEKWTVVRVLTLLTVVSWASAVVHVPPAPWKPAGSSSQNQQHHQHHQQVPKDLLARQVESHLLAALGLDRVPHRANNKPVRVPKYMLDLYAKGPFCINFFPCVGLDSFLAKSNNDAASFAPSYKIYNAV</sequence>
<dbReference type="EMBL" id="CAJPEX010000565">
    <property type="protein sequence ID" value="CAG0916309.1"/>
    <property type="molecule type" value="Genomic_DNA"/>
</dbReference>
<dbReference type="Pfam" id="PF00688">
    <property type="entry name" value="TGFb_propeptide"/>
    <property type="match status" value="1"/>
</dbReference>
<gene>
    <name evidence="3" type="ORF">NMOB1V02_LOCUS3933</name>
</gene>
<reference evidence="3" key="1">
    <citation type="submission" date="2020-11" db="EMBL/GenBank/DDBJ databases">
        <authorList>
            <person name="Tran Van P."/>
        </authorList>
    </citation>
    <scope>NUCLEOTIDE SEQUENCE</scope>
</reference>